<dbReference type="InParanoid" id="A0A168S3N0"/>
<feature type="region of interest" description="Disordered" evidence="5">
    <location>
        <begin position="174"/>
        <end position="248"/>
    </location>
</feature>
<feature type="transmembrane region" description="Helical" evidence="6">
    <location>
        <begin position="911"/>
        <end position="932"/>
    </location>
</feature>
<feature type="compositionally biased region" description="Basic and acidic residues" evidence="5">
    <location>
        <begin position="581"/>
        <end position="617"/>
    </location>
</feature>
<dbReference type="OrthoDB" id="68611at2759"/>
<name>A0A168S3N0_ABSGL</name>
<feature type="compositionally biased region" description="Basic residues" evidence="5">
    <location>
        <begin position="183"/>
        <end position="194"/>
    </location>
</feature>
<feature type="transmembrane region" description="Helical" evidence="6">
    <location>
        <begin position="885"/>
        <end position="905"/>
    </location>
</feature>
<dbReference type="Proteomes" id="UP000078561">
    <property type="component" value="Unassembled WGS sequence"/>
</dbReference>
<accession>A0A168S3N0</accession>
<dbReference type="PRINTS" id="PR02047">
    <property type="entry name" value="BREFELDNASP4"/>
</dbReference>
<dbReference type="InterPro" id="IPR052430">
    <property type="entry name" value="IVT-Associated"/>
</dbReference>
<feature type="domain" description="DUF2421" evidence="7">
    <location>
        <begin position="990"/>
        <end position="1203"/>
    </location>
</feature>
<feature type="region of interest" description="Disordered" evidence="5">
    <location>
        <begin position="557"/>
        <end position="627"/>
    </location>
</feature>
<evidence type="ECO:0000259" key="7">
    <source>
        <dbReference type="Pfam" id="PF10334"/>
    </source>
</evidence>
<dbReference type="PANTHER" id="PTHR47804:SF1">
    <property type="entry name" value="DUF2421 DOMAIN-CONTAINING PROTEIN"/>
    <property type="match status" value="1"/>
</dbReference>
<comment type="subcellular location">
    <subcellularLocation>
        <location evidence="1">Membrane</location>
        <topology evidence="1">Multi-pass membrane protein</topology>
    </subcellularLocation>
</comment>
<feature type="transmembrane region" description="Helical" evidence="6">
    <location>
        <begin position="360"/>
        <end position="381"/>
    </location>
</feature>
<keyword evidence="10" id="KW-1185">Reference proteome</keyword>
<evidence type="ECO:0000313" key="9">
    <source>
        <dbReference type="EMBL" id="SAM07764.1"/>
    </source>
</evidence>
<protein>
    <submittedName>
        <fullName evidence="9">Uncharacterized protein</fullName>
    </submittedName>
</protein>
<dbReference type="InterPro" id="IPR049453">
    <property type="entry name" value="Memb_transporter_dom"/>
</dbReference>
<dbReference type="EMBL" id="LT554852">
    <property type="protein sequence ID" value="SAM07764.1"/>
    <property type="molecule type" value="Genomic_DNA"/>
</dbReference>
<feature type="transmembrane region" description="Helical" evidence="6">
    <location>
        <begin position="327"/>
        <end position="348"/>
    </location>
</feature>
<feature type="transmembrane region" description="Helical" evidence="6">
    <location>
        <begin position="388"/>
        <end position="406"/>
    </location>
</feature>
<dbReference type="InterPro" id="IPR018820">
    <property type="entry name" value="BRE4-related_DUF2421"/>
</dbReference>
<gene>
    <name evidence="9" type="primary">ABSGL_13421.1 scaffold 14161</name>
</gene>
<feature type="domain" description="Integral membrane bound transporter" evidence="8">
    <location>
        <begin position="861"/>
        <end position="984"/>
    </location>
</feature>
<evidence type="ECO:0000256" key="6">
    <source>
        <dbReference type="SAM" id="Phobius"/>
    </source>
</evidence>
<evidence type="ECO:0000256" key="5">
    <source>
        <dbReference type="SAM" id="MobiDB-lite"/>
    </source>
</evidence>
<organism evidence="9">
    <name type="scientific">Absidia glauca</name>
    <name type="common">Pin mould</name>
    <dbReference type="NCBI Taxonomy" id="4829"/>
    <lineage>
        <taxon>Eukaryota</taxon>
        <taxon>Fungi</taxon>
        <taxon>Fungi incertae sedis</taxon>
        <taxon>Mucoromycota</taxon>
        <taxon>Mucoromycotina</taxon>
        <taxon>Mucoromycetes</taxon>
        <taxon>Mucorales</taxon>
        <taxon>Cunninghamellaceae</taxon>
        <taxon>Absidia</taxon>
    </lineage>
</organism>
<keyword evidence="4 6" id="KW-0472">Membrane</keyword>
<reference evidence="9" key="1">
    <citation type="submission" date="2016-04" db="EMBL/GenBank/DDBJ databases">
        <authorList>
            <person name="Evans L.H."/>
            <person name="Alamgir A."/>
            <person name="Owens N."/>
            <person name="Weber N.D."/>
            <person name="Virtaneva K."/>
            <person name="Barbian K."/>
            <person name="Babar A."/>
            <person name="Rosenke K."/>
        </authorList>
    </citation>
    <scope>NUCLEOTIDE SEQUENCE [LARGE SCALE GENOMIC DNA]</scope>
    <source>
        <strain evidence="9">CBS 101.48</strain>
    </source>
</reference>
<feature type="region of interest" description="Disordered" evidence="5">
    <location>
        <begin position="695"/>
        <end position="718"/>
    </location>
</feature>
<evidence type="ECO:0000256" key="1">
    <source>
        <dbReference type="ARBA" id="ARBA00004141"/>
    </source>
</evidence>
<dbReference type="AlphaFoldDB" id="A0A168S3N0"/>
<feature type="transmembrane region" description="Helical" evidence="6">
    <location>
        <begin position="836"/>
        <end position="853"/>
    </location>
</feature>
<evidence type="ECO:0000256" key="2">
    <source>
        <dbReference type="ARBA" id="ARBA00022692"/>
    </source>
</evidence>
<sequence length="1204" mass="135114">MDPADDSFDIDKAIGPLTVPRTVGVSTSSHNRPPNIPANIILPTMTSYNSLFDIQDTPATDSSSFHSTFFFQNWLTPGSSTSYNTIGQHQQQHQQPILFSPQTFYYGSLGNSSFISPSYASSYFDHNHVDVIMDDGTRQKRTISLSTVPRFPSFSSMLSPSGFTNETTRLLASSSPYDDSMARRHNNSNHRKPTRTGPYTTAQQSTATATATKGIADQQDYFSDSDDSSDQHMDDMQPYNKKKKSKRVKLSSRLKLPTLSTGQKLVLKCSFAYILGASFTFVPFLHQWINGGCGEDGVVQNRVASDMAATVAVFFNPAKTVGGMIEAAGLGWIMTLGALSICLTSLWTTDYFLDYLNKPLVSYCITLFGWLLTSTLFLAFLKARYSSRPSVGTASSLAFIILFPILLREHTLDESQYSRQKIQDTVAIVAIGTAISAAVCFFIWPQTATKKFNSNMSDSLQSLRILLKLLTKTFLLDADLPDFKANEPLAQAIKAHKASFTALESSLQEARLEWWWWSKSNDAHGDDGHDRMVKSIQQLALHIGGLRKSCGLQFDRTQQTSSTASSAKDGKDNVEYQVRAGDQRRKFEETLKREHSTHDVSQHLPDEPEIDSSDKPNGDSSDNGGLITFIRTVGPPMKSLAFTCKQTIIHLQWHFTPSSNASPKSHPPSFATLRRNLGLALDVFEQSQQKALTRLYRQHTKSSKDKKPSKTDTSDSRSPLDIHTPFLAHLPADDVFLVYFFVFCLIAFAKELEVLVSCMEEVFDQADTRTSLTSLVLGVKLFFTAAFRSNNASTFRPNNPHTLDTLHTPAPIDCIHSFRLGLWSFFSWFRKYQMRYAIKAGLTALALASMAFIPSTQVYFLTYRMEWTLITALAVMTPTVGGTNFIAVLQLGATVFGVVIGSLIYRLFSDYHVIVFIVLTWLLSLPCFWMVLHEPKYGKFGQFTLLAYTLVILYKYNHPDVDVYELAYQRCVSVCLGVIIGLVVTTYMWPYEARKEVRYGLSDLLLKFSWQYYLLNGTSNRAMTNTMMMAVTMDTKQEDETTLLDLQQHLYNLSTLLNHTPNEPRLKGRFPVKTYQVMLQSCQSILDNLGMMRMVMVTNQQMKDSQHIQGTWMDMVGNVVLYFYVLASALQLKTPLPPYLPPADMARKQLMGRLQSSASTTDTTIAHLHDASSSSSSSSSSSYMAYYAYIILMETMLYDMDQVC</sequence>
<feature type="transmembrane region" description="Helical" evidence="6">
    <location>
        <begin position="966"/>
        <end position="989"/>
    </location>
</feature>
<dbReference type="InterPro" id="IPR023244">
    <property type="entry name" value="Brefeldin_A-sensitivity_4"/>
</dbReference>
<evidence type="ECO:0000313" key="10">
    <source>
        <dbReference type="Proteomes" id="UP000078561"/>
    </source>
</evidence>
<dbReference type="Pfam" id="PF13515">
    <property type="entry name" value="FUSC_2"/>
    <property type="match status" value="1"/>
</dbReference>
<dbReference type="STRING" id="4829.A0A168S3N0"/>
<dbReference type="PANTHER" id="PTHR47804">
    <property type="entry name" value="60S RIBOSOMAL PROTEIN L19"/>
    <property type="match status" value="1"/>
</dbReference>
<feature type="compositionally biased region" description="Basic and acidic residues" evidence="5">
    <location>
        <begin position="702"/>
        <end position="718"/>
    </location>
</feature>
<feature type="compositionally biased region" description="Low complexity" evidence="5">
    <location>
        <begin position="200"/>
        <end position="222"/>
    </location>
</feature>
<keyword evidence="2 6" id="KW-0812">Transmembrane</keyword>
<evidence type="ECO:0000256" key="3">
    <source>
        <dbReference type="ARBA" id="ARBA00022989"/>
    </source>
</evidence>
<proteinExistence type="predicted"/>
<feature type="transmembrane region" description="Helical" evidence="6">
    <location>
        <begin position="426"/>
        <end position="444"/>
    </location>
</feature>
<dbReference type="GO" id="GO:0016020">
    <property type="term" value="C:membrane"/>
    <property type="evidence" value="ECO:0007669"/>
    <property type="project" value="UniProtKB-SubCell"/>
</dbReference>
<dbReference type="OMA" id="QLGLIWK"/>
<keyword evidence="3 6" id="KW-1133">Transmembrane helix</keyword>
<feature type="compositionally biased region" description="Low complexity" evidence="5">
    <location>
        <begin position="557"/>
        <end position="567"/>
    </location>
</feature>
<evidence type="ECO:0000256" key="4">
    <source>
        <dbReference type="ARBA" id="ARBA00023136"/>
    </source>
</evidence>
<evidence type="ECO:0000259" key="8">
    <source>
        <dbReference type="Pfam" id="PF13515"/>
    </source>
</evidence>
<dbReference type="Pfam" id="PF10334">
    <property type="entry name" value="BRE4"/>
    <property type="match status" value="1"/>
</dbReference>